<dbReference type="Proteomes" id="UP001060215">
    <property type="component" value="Chromosome 1"/>
</dbReference>
<evidence type="ECO:0000313" key="1">
    <source>
        <dbReference type="EMBL" id="KAI8029918.1"/>
    </source>
</evidence>
<proteinExistence type="predicted"/>
<protein>
    <submittedName>
        <fullName evidence="1">DNA replication licensing factor MCM2</fullName>
    </submittedName>
</protein>
<name>A0ACC0IXM3_9ERIC</name>
<comment type="caution">
    <text evidence="1">The sequence shown here is derived from an EMBL/GenBank/DDBJ whole genome shotgun (WGS) entry which is preliminary data.</text>
</comment>
<reference evidence="1 2" key="1">
    <citation type="journal article" date="2022" name="Plant J.">
        <title>Chromosome-level genome of Camellia lanceoleosa provides a valuable resource for understanding genome evolution and self-incompatibility.</title>
        <authorList>
            <person name="Gong W."/>
            <person name="Xiao S."/>
            <person name="Wang L."/>
            <person name="Liao Z."/>
            <person name="Chang Y."/>
            <person name="Mo W."/>
            <person name="Hu G."/>
            <person name="Li W."/>
            <person name="Zhao G."/>
            <person name="Zhu H."/>
            <person name="Hu X."/>
            <person name="Ji K."/>
            <person name="Xiang X."/>
            <person name="Song Q."/>
            <person name="Yuan D."/>
            <person name="Jin S."/>
            <person name="Zhang L."/>
        </authorList>
    </citation>
    <scope>NUCLEOTIDE SEQUENCE [LARGE SCALE GENOMIC DNA]</scope>
    <source>
        <strain evidence="1">SQ_2022a</strain>
    </source>
</reference>
<sequence>MNELDRVSIHEAMEQQSISLSKAGIVTFLQARCSVIAAANPNVELTDPIISRFDILCVVKDVVDPVKDEMLAKFVVDSHFKPQPKGVDIHEKSISNSQNEIETSSMPTDPEILPQDLLKKYLTFAKLNVFPSLHDADLNKLTQVYAELRRESLHGQGVPIAVRHIKSMIRMSKAHARMHLRQHFTPVDVDMAIRVLLDSFISTQKFGVQKALQKRACEGCTAL</sequence>
<accession>A0ACC0IXM3</accession>
<organism evidence="1 2">
    <name type="scientific">Camellia lanceoleosa</name>
    <dbReference type="NCBI Taxonomy" id="1840588"/>
    <lineage>
        <taxon>Eukaryota</taxon>
        <taxon>Viridiplantae</taxon>
        <taxon>Streptophyta</taxon>
        <taxon>Embryophyta</taxon>
        <taxon>Tracheophyta</taxon>
        <taxon>Spermatophyta</taxon>
        <taxon>Magnoliopsida</taxon>
        <taxon>eudicotyledons</taxon>
        <taxon>Gunneridae</taxon>
        <taxon>Pentapetalae</taxon>
        <taxon>asterids</taxon>
        <taxon>Ericales</taxon>
        <taxon>Theaceae</taxon>
        <taxon>Camellia</taxon>
    </lineage>
</organism>
<keyword evidence="2" id="KW-1185">Reference proteome</keyword>
<gene>
    <name evidence="1" type="ORF">LOK49_LG01G03174</name>
</gene>
<evidence type="ECO:0000313" key="2">
    <source>
        <dbReference type="Proteomes" id="UP001060215"/>
    </source>
</evidence>
<dbReference type="EMBL" id="CM045758">
    <property type="protein sequence ID" value="KAI8029918.1"/>
    <property type="molecule type" value="Genomic_DNA"/>
</dbReference>